<comment type="similarity">
    <text evidence="1 5">Belongs to the universal ribosomal protein uL5 family.</text>
</comment>
<dbReference type="InterPro" id="IPR031310">
    <property type="entry name" value="Ribosomal_uL5_N"/>
</dbReference>
<evidence type="ECO:0000313" key="8">
    <source>
        <dbReference type="EMBL" id="OGZ61337.1"/>
    </source>
</evidence>
<keyword evidence="3 5" id="KW-0687">Ribonucleoprotein</keyword>
<evidence type="ECO:0000256" key="1">
    <source>
        <dbReference type="ARBA" id="ARBA00008553"/>
    </source>
</evidence>
<name>A0A1G2HFR1_9BACT</name>
<dbReference type="InterPro" id="IPR031309">
    <property type="entry name" value="Ribosomal_uL5_C"/>
</dbReference>
<dbReference type="GO" id="GO:0005840">
    <property type="term" value="C:ribosome"/>
    <property type="evidence" value="ECO:0007669"/>
    <property type="project" value="UniProtKB-KW"/>
</dbReference>
<evidence type="ECO:0000256" key="4">
    <source>
        <dbReference type="ARBA" id="ARBA00035461"/>
    </source>
</evidence>
<accession>A0A1G2HFR1</accession>
<protein>
    <recommendedName>
        <fullName evidence="4">50S ribosomal protein L5</fullName>
    </recommendedName>
</protein>
<dbReference type="InterPro" id="IPR002132">
    <property type="entry name" value="Ribosomal_uL5"/>
</dbReference>
<feature type="domain" description="Large ribosomal subunit protein uL5 N-terminal" evidence="6">
    <location>
        <begin position="26"/>
        <end position="92"/>
    </location>
</feature>
<dbReference type="GO" id="GO:0006412">
    <property type="term" value="P:translation"/>
    <property type="evidence" value="ECO:0007669"/>
    <property type="project" value="InterPro"/>
</dbReference>
<reference evidence="8 9" key="1">
    <citation type="journal article" date="2016" name="Nat. Commun.">
        <title>Thousands of microbial genomes shed light on interconnected biogeochemical processes in an aquifer system.</title>
        <authorList>
            <person name="Anantharaman K."/>
            <person name="Brown C.T."/>
            <person name="Hug L.A."/>
            <person name="Sharon I."/>
            <person name="Castelle C.J."/>
            <person name="Probst A.J."/>
            <person name="Thomas B.C."/>
            <person name="Singh A."/>
            <person name="Wilkins M.J."/>
            <person name="Karaoz U."/>
            <person name="Brodie E.L."/>
            <person name="Williams K.H."/>
            <person name="Hubbard S.S."/>
            <person name="Banfield J.F."/>
        </authorList>
    </citation>
    <scope>NUCLEOTIDE SEQUENCE [LARGE SCALE GENOMIC DNA]</scope>
</reference>
<evidence type="ECO:0000259" key="7">
    <source>
        <dbReference type="Pfam" id="PF00673"/>
    </source>
</evidence>
<comment type="caution">
    <text evidence="8">The sequence shown here is derived from an EMBL/GenBank/DDBJ whole genome shotgun (WGS) entry which is preliminary data.</text>
</comment>
<dbReference type="PANTHER" id="PTHR11994">
    <property type="entry name" value="60S RIBOSOMAL PROTEIN L11-RELATED"/>
    <property type="match status" value="1"/>
</dbReference>
<dbReference type="EMBL" id="MHOI01000018">
    <property type="protein sequence ID" value="OGZ61337.1"/>
    <property type="molecule type" value="Genomic_DNA"/>
</dbReference>
<proteinExistence type="inferred from homology"/>
<dbReference type="GO" id="GO:0003735">
    <property type="term" value="F:structural constituent of ribosome"/>
    <property type="evidence" value="ECO:0007669"/>
    <property type="project" value="InterPro"/>
</dbReference>
<dbReference type="PIRSF" id="PIRSF002161">
    <property type="entry name" value="Ribosomal_L5"/>
    <property type="match status" value="1"/>
</dbReference>
<dbReference type="AlphaFoldDB" id="A0A1G2HFR1"/>
<organism evidence="8 9">
    <name type="scientific">Candidatus Spechtbacteria bacterium RIFCSPLOWO2_01_FULL_46_10</name>
    <dbReference type="NCBI Taxonomy" id="1802163"/>
    <lineage>
        <taxon>Bacteria</taxon>
        <taxon>Candidatus Spechtiibacteriota</taxon>
    </lineage>
</organism>
<dbReference type="Gene3D" id="3.30.1440.10">
    <property type="match status" value="1"/>
</dbReference>
<evidence type="ECO:0000256" key="3">
    <source>
        <dbReference type="ARBA" id="ARBA00023274"/>
    </source>
</evidence>
<feature type="domain" description="Large ribosomal subunit protein uL5 C-terminal" evidence="7">
    <location>
        <begin position="97"/>
        <end position="187"/>
    </location>
</feature>
<dbReference type="STRING" id="1802163.A2932_02455"/>
<evidence type="ECO:0000256" key="5">
    <source>
        <dbReference type="RuleBase" id="RU003930"/>
    </source>
</evidence>
<dbReference type="Proteomes" id="UP000179153">
    <property type="component" value="Unassembled WGS sequence"/>
</dbReference>
<dbReference type="Pfam" id="PF00281">
    <property type="entry name" value="Ribosomal_L5"/>
    <property type="match status" value="1"/>
</dbReference>
<keyword evidence="2 5" id="KW-0689">Ribosomal protein</keyword>
<dbReference type="GO" id="GO:1990904">
    <property type="term" value="C:ribonucleoprotein complex"/>
    <property type="evidence" value="ECO:0007669"/>
    <property type="project" value="UniProtKB-KW"/>
</dbReference>
<evidence type="ECO:0000313" key="9">
    <source>
        <dbReference type="Proteomes" id="UP000179153"/>
    </source>
</evidence>
<evidence type="ECO:0000256" key="2">
    <source>
        <dbReference type="ARBA" id="ARBA00022980"/>
    </source>
</evidence>
<dbReference type="InterPro" id="IPR022803">
    <property type="entry name" value="Ribosomal_uL5_dom_sf"/>
</dbReference>
<dbReference type="Pfam" id="PF00673">
    <property type="entry name" value="Ribosomal_L5_C"/>
    <property type="match status" value="1"/>
</dbReference>
<gene>
    <name evidence="8" type="ORF">A2932_02455</name>
</gene>
<evidence type="ECO:0000259" key="6">
    <source>
        <dbReference type="Pfam" id="PF00281"/>
    </source>
</evidence>
<sequence length="193" mass="21577">MEVLDLKKEYKEKILPELRNELGGVNIYEAPAVKKVVINIGVGRLLASRKLAGTQKSEEEAIADIIEALAFISGQRPQIMKARKSIAGFKLRQGTIVGLRTTLRKRRMYDFIARMVHTALPRTRDFRGIPLKSVDKSGNLNMGIPDISVFPDAPQLGNFTMGLEVTLVTNTRDRDAAIKLFRMMGVPLQTDKK</sequence>
<dbReference type="SUPFAM" id="SSF55282">
    <property type="entry name" value="RL5-like"/>
    <property type="match status" value="1"/>
</dbReference>